<dbReference type="STRING" id="84135.GCA_001052115_01402"/>
<dbReference type="RefSeq" id="WP_102189847.1">
    <property type="nucleotide sequence ID" value="NZ_CAUTAO010000024.1"/>
</dbReference>
<dbReference type="AlphaFoldDB" id="A0A2N6SEW1"/>
<name>A0A2N6SEW1_9BACL</name>
<sequence length="128" mass="14681">MKKFLVATITSILLLIGIVAGSIYYEKYKIEHIVKSDKAKTAIENMLKKMENKALTPEGKIKSYKIDYNKVEKNPMGGINISVIVNDNEEMIVNTTLEKDWRGEYKTGARTISPELWKLTDRGQKERE</sequence>
<evidence type="ECO:0000313" key="2">
    <source>
        <dbReference type="Proteomes" id="UP000235670"/>
    </source>
</evidence>
<evidence type="ECO:0008006" key="3">
    <source>
        <dbReference type="Google" id="ProtNLM"/>
    </source>
</evidence>
<dbReference type="InterPro" id="IPR010738">
    <property type="entry name" value="DUF1310"/>
</dbReference>
<organism evidence="1 2">
    <name type="scientific">Gemella sanguinis</name>
    <dbReference type="NCBI Taxonomy" id="84135"/>
    <lineage>
        <taxon>Bacteria</taxon>
        <taxon>Bacillati</taxon>
        <taxon>Bacillota</taxon>
        <taxon>Bacilli</taxon>
        <taxon>Bacillales</taxon>
        <taxon>Gemellaceae</taxon>
        <taxon>Gemella</taxon>
    </lineage>
</organism>
<dbReference type="Proteomes" id="UP000235670">
    <property type="component" value="Unassembled WGS sequence"/>
</dbReference>
<dbReference type="OrthoDB" id="2365416at2"/>
<reference evidence="1 2" key="1">
    <citation type="submission" date="2017-09" db="EMBL/GenBank/DDBJ databases">
        <title>Bacterial strain isolated from the female urinary microbiota.</title>
        <authorList>
            <person name="Thomas-White K."/>
            <person name="Kumar N."/>
            <person name="Forster S."/>
            <person name="Putonti C."/>
            <person name="Lawley T."/>
            <person name="Wolfe A.J."/>
        </authorList>
    </citation>
    <scope>NUCLEOTIDE SEQUENCE [LARGE SCALE GENOMIC DNA]</scope>
    <source>
        <strain evidence="1 2">UMB0186</strain>
    </source>
</reference>
<accession>A0A2N6SEW1</accession>
<dbReference type="Pfam" id="PF07006">
    <property type="entry name" value="DUF1310"/>
    <property type="match status" value="1"/>
</dbReference>
<gene>
    <name evidence="1" type="ORF">CJ218_05010</name>
</gene>
<proteinExistence type="predicted"/>
<comment type="caution">
    <text evidence="1">The sequence shown here is derived from an EMBL/GenBank/DDBJ whole genome shotgun (WGS) entry which is preliminary data.</text>
</comment>
<evidence type="ECO:0000313" key="1">
    <source>
        <dbReference type="EMBL" id="PMC52484.1"/>
    </source>
</evidence>
<dbReference type="EMBL" id="PNGT01000004">
    <property type="protein sequence ID" value="PMC52484.1"/>
    <property type="molecule type" value="Genomic_DNA"/>
</dbReference>
<protein>
    <recommendedName>
        <fullName evidence="3">DUF1310 domain-containing protein</fullName>
    </recommendedName>
</protein>